<name>A0A0R0D0B6_9GAMM</name>
<protein>
    <submittedName>
        <fullName evidence="1">Uncharacterized protein</fullName>
    </submittedName>
</protein>
<evidence type="ECO:0000313" key="2">
    <source>
        <dbReference type="Proteomes" id="UP000052052"/>
    </source>
</evidence>
<accession>A0A0R0D0B6</accession>
<evidence type="ECO:0000313" key="1">
    <source>
        <dbReference type="EMBL" id="KRG72074.1"/>
    </source>
</evidence>
<sequence>MTTKEIEPMPLNRAANADYNHGPPAGHIRFRDFVLMLCLLSLSSYVLVAQAKESKRATAKADAWIGRDAADLLTQLRVDGGRVQIDENDETGETSYTWETWNPDWVENRVVGSEIAPGPGGIFHTTYTQDVYHPATVRCIVTFHADKEGIVRRWDYEGDTCSRDVEKPKE</sequence>
<dbReference type="EMBL" id="LDJL01000001">
    <property type="protein sequence ID" value="KRG72074.1"/>
    <property type="molecule type" value="Genomic_DNA"/>
</dbReference>
<dbReference type="OrthoDB" id="5954498at2"/>
<gene>
    <name evidence="1" type="ORF">ABB29_01055</name>
</gene>
<dbReference type="PATRIC" id="fig|344882.3.peg.219"/>
<reference evidence="1 2" key="1">
    <citation type="submission" date="2015-05" db="EMBL/GenBank/DDBJ databases">
        <title>Genome sequencing and analysis of members of genus Stenotrophomonas.</title>
        <authorList>
            <person name="Patil P.P."/>
            <person name="Midha S."/>
            <person name="Patil P.B."/>
        </authorList>
    </citation>
    <scope>NUCLEOTIDE SEQUENCE [LARGE SCALE GENOMIC DNA]</scope>
    <source>
        <strain evidence="1 2">DSM 21858</strain>
    </source>
</reference>
<dbReference type="RefSeq" id="WP_057656747.1">
    <property type="nucleotide sequence ID" value="NZ_LDJL01000001.1"/>
</dbReference>
<proteinExistence type="predicted"/>
<comment type="caution">
    <text evidence="1">The sequence shown here is derived from an EMBL/GenBank/DDBJ whole genome shotgun (WGS) entry which is preliminary data.</text>
</comment>
<keyword evidence="2" id="KW-1185">Reference proteome</keyword>
<dbReference type="Proteomes" id="UP000052052">
    <property type="component" value="Unassembled WGS sequence"/>
</dbReference>
<organism evidence="1 2">
    <name type="scientific">Pseudoxanthomonas dokdonensis</name>
    <dbReference type="NCBI Taxonomy" id="344882"/>
    <lineage>
        <taxon>Bacteria</taxon>
        <taxon>Pseudomonadati</taxon>
        <taxon>Pseudomonadota</taxon>
        <taxon>Gammaproteobacteria</taxon>
        <taxon>Lysobacterales</taxon>
        <taxon>Lysobacteraceae</taxon>
        <taxon>Pseudoxanthomonas</taxon>
    </lineage>
</organism>
<dbReference type="AlphaFoldDB" id="A0A0R0D0B6"/>